<feature type="domain" description="Protein kinase" evidence="16">
    <location>
        <begin position="427"/>
        <end position="719"/>
    </location>
</feature>
<dbReference type="GO" id="GO:0005886">
    <property type="term" value="C:plasma membrane"/>
    <property type="evidence" value="ECO:0007669"/>
    <property type="project" value="TreeGrafter"/>
</dbReference>
<feature type="signal peptide" evidence="15">
    <location>
        <begin position="1"/>
        <end position="27"/>
    </location>
</feature>
<keyword evidence="12" id="KW-1015">Disulfide bond</keyword>
<dbReference type="GO" id="GO:0004674">
    <property type="term" value="F:protein serine/threonine kinase activity"/>
    <property type="evidence" value="ECO:0007669"/>
    <property type="project" value="UniProtKB-KW"/>
</dbReference>
<dbReference type="PROSITE" id="PS01187">
    <property type="entry name" value="EGF_CA"/>
    <property type="match status" value="1"/>
</dbReference>
<feature type="binding site" evidence="13">
    <location>
        <position position="456"/>
    </location>
    <ligand>
        <name>ATP</name>
        <dbReference type="ChEBI" id="CHEBI:30616"/>
    </ligand>
</feature>
<accession>A0AAD6EM79</accession>
<dbReference type="SMART" id="SM00181">
    <property type="entry name" value="EGF"/>
    <property type="match status" value="2"/>
</dbReference>
<keyword evidence="7 13" id="KW-0547">Nucleotide-binding</keyword>
<dbReference type="Pfam" id="PF00069">
    <property type="entry name" value="Pkinase"/>
    <property type="match status" value="1"/>
</dbReference>
<dbReference type="InterPro" id="IPR011009">
    <property type="entry name" value="Kinase-like_dom_sf"/>
</dbReference>
<evidence type="ECO:0000256" key="2">
    <source>
        <dbReference type="ARBA" id="ARBA00022527"/>
    </source>
</evidence>
<dbReference type="InterPro" id="IPR045274">
    <property type="entry name" value="WAK-like"/>
</dbReference>
<evidence type="ECO:0000256" key="1">
    <source>
        <dbReference type="ARBA" id="ARBA00004479"/>
    </source>
</evidence>
<dbReference type="SMART" id="SM00179">
    <property type="entry name" value="EGF_CA"/>
    <property type="match status" value="1"/>
</dbReference>
<dbReference type="Gene3D" id="2.10.25.10">
    <property type="entry name" value="Laminin"/>
    <property type="match status" value="1"/>
</dbReference>
<dbReference type="FunFam" id="3.30.200.20:FF:000043">
    <property type="entry name" value="Wall-associated receptor kinase 2"/>
    <property type="match status" value="1"/>
</dbReference>
<dbReference type="InterPro" id="IPR018097">
    <property type="entry name" value="EGF_Ca-bd_CS"/>
</dbReference>
<evidence type="ECO:0000313" key="17">
    <source>
        <dbReference type="EMBL" id="KAJ3689506.1"/>
    </source>
</evidence>
<reference evidence="17 18" key="1">
    <citation type="journal article" date="2022" name="Cell">
        <title>Repeat-based holocentromeres influence genome architecture and karyotype evolution.</title>
        <authorList>
            <person name="Hofstatter P.G."/>
            <person name="Thangavel G."/>
            <person name="Lux T."/>
            <person name="Neumann P."/>
            <person name="Vondrak T."/>
            <person name="Novak P."/>
            <person name="Zhang M."/>
            <person name="Costa L."/>
            <person name="Castellani M."/>
            <person name="Scott A."/>
            <person name="Toegelov H."/>
            <person name="Fuchs J."/>
            <person name="Mata-Sucre Y."/>
            <person name="Dias Y."/>
            <person name="Vanzela A.L.L."/>
            <person name="Huettel B."/>
            <person name="Almeida C.C.S."/>
            <person name="Simkova H."/>
            <person name="Souza G."/>
            <person name="Pedrosa-Harand A."/>
            <person name="Macas J."/>
            <person name="Mayer K.F.X."/>
            <person name="Houben A."/>
            <person name="Marques A."/>
        </authorList>
    </citation>
    <scope>NUCLEOTIDE SEQUENCE [LARGE SCALE GENOMIC DNA]</scope>
    <source>
        <strain evidence="17">RhyTen1mFocal</strain>
    </source>
</reference>
<keyword evidence="4" id="KW-0808">Transferase</keyword>
<dbReference type="Proteomes" id="UP001210211">
    <property type="component" value="Unassembled WGS sequence"/>
</dbReference>
<sequence length="746" mass="82670">MRTLLAQLQSKLFLLFHLVFIPSICWAEQLGDNVLDGDITYCDVNVTAPFSYSENLYGLQVICDFEQNSGAKITLGRSNFTLLEISLEGGYIRVMGKTTTWRCNQHAERPVQASSHNQTQVQNLDDLDLNLDLEGTPFTFSHSRNKLTVLGCDAFIMIENFITNGSSGCVSFCPNSGTIKDGKCMGAGCCQSSIPAGLKSFNVTPYSIKNLTASSLTGISGCTQFFVGEMDPSQFKSKYVVGDGEVSSWPVVLEWAIGNESCATAMGKPGYACLAGENSSCYDVKTGKGYRCNCKDGFEGNPYVLGGCQDIDECSNPDKHNCTWKCENFNGGYRCLCPHGTKGDGIGRCERSEALEIGLALSLVLLTILFGGGILTYCILKKQKIVKTRRKYFMQNGGMLLQQRIYTRKQRARIFSIDELRKATNGFSEEQVIGKGGYGTVYKGLLSDGQVVAIKKSKLMDESQIEHFINEVVILSQINHKNVVKLLGCCLEDPVPLLIYEFIPNGTLFHQIHENASTPLLWENRLRIATETASALAYLHCKAAIPIIHRDIKSTNILLDDNYTAKISDFGASRLVGFNQTHITTLVQGTLGYLDPEYFLTSQLTEKSDVYSFGVVLMEMLTGQMPLSFWKSEMERNLASHFVGSLRKGRICEVIDGQLLDQVGQVHLFTVADLASRCVELKGEERPTMYEVAVELNALRRLLKNKCAMLPLDKEQPYFPRPLTICKGNSNRETNPEIILLSSIDI</sequence>
<evidence type="ECO:0000256" key="6">
    <source>
        <dbReference type="ARBA" id="ARBA00022729"/>
    </source>
</evidence>
<comment type="caution">
    <text evidence="17">The sequence shown here is derived from an EMBL/GenBank/DDBJ whole genome shotgun (WGS) entry which is preliminary data.</text>
</comment>
<dbReference type="CDD" id="cd00054">
    <property type="entry name" value="EGF_CA"/>
    <property type="match status" value="1"/>
</dbReference>
<evidence type="ECO:0000256" key="8">
    <source>
        <dbReference type="ARBA" id="ARBA00022777"/>
    </source>
</evidence>
<comment type="subcellular location">
    <subcellularLocation>
        <location evidence="1">Membrane</location>
        <topology evidence="1">Single-pass type I membrane protein</topology>
    </subcellularLocation>
</comment>
<dbReference type="InterPro" id="IPR000152">
    <property type="entry name" value="EGF-type_Asp/Asn_hydroxyl_site"/>
</dbReference>
<dbReference type="InterPro" id="IPR000742">
    <property type="entry name" value="EGF"/>
</dbReference>
<keyword evidence="9 13" id="KW-0067">ATP-binding</keyword>
<gene>
    <name evidence="17" type="ORF">LUZ61_018670</name>
</gene>
<dbReference type="PANTHER" id="PTHR27005">
    <property type="entry name" value="WALL-ASSOCIATED RECEPTOR KINASE-LIKE 21"/>
    <property type="match status" value="1"/>
</dbReference>
<dbReference type="SUPFAM" id="SSF57196">
    <property type="entry name" value="EGF/Laminin"/>
    <property type="match status" value="1"/>
</dbReference>
<evidence type="ECO:0000256" key="9">
    <source>
        <dbReference type="ARBA" id="ARBA00022840"/>
    </source>
</evidence>
<dbReference type="InterPro" id="IPR049883">
    <property type="entry name" value="NOTCH1_EGF-like"/>
</dbReference>
<keyword evidence="6 15" id="KW-0732">Signal</keyword>
<proteinExistence type="predicted"/>
<keyword evidence="3" id="KW-0245">EGF-like domain</keyword>
<evidence type="ECO:0000256" key="10">
    <source>
        <dbReference type="ARBA" id="ARBA00022989"/>
    </source>
</evidence>
<dbReference type="InterPro" id="IPR008271">
    <property type="entry name" value="Ser/Thr_kinase_AS"/>
</dbReference>
<dbReference type="InterPro" id="IPR017441">
    <property type="entry name" value="Protein_kinase_ATP_BS"/>
</dbReference>
<dbReference type="Gene3D" id="1.10.510.10">
    <property type="entry name" value="Transferase(Phosphotransferase) domain 1"/>
    <property type="match status" value="1"/>
</dbReference>
<keyword evidence="8" id="KW-0418">Kinase</keyword>
<dbReference type="GO" id="GO:0005524">
    <property type="term" value="F:ATP binding"/>
    <property type="evidence" value="ECO:0007669"/>
    <property type="project" value="UniProtKB-UniRule"/>
</dbReference>
<keyword evidence="2" id="KW-0723">Serine/threonine-protein kinase</keyword>
<dbReference type="AlphaFoldDB" id="A0AAD6EM79"/>
<dbReference type="CDD" id="cd14066">
    <property type="entry name" value="STKc_IRAK"/>
    <property type="match status" value="1"/>
</dbReference>
<feature type="chain" id="PRO_5042037232" description="Protein kinase domain-containing protein" evidence="15">
    <location>
        <begin position="28"/>
        <end position="746"/>
    </location>
</feature>
<dbReference type="GO" id="GO:0007166">
    <property type="term" value="P:cell surface receptor signaling pathway"/>
    <property type="evidence" value="ECO:0007669"/>
    <property type="project" value="InterPro"/>
</dbReference>
<evidence type="ECO:0000256" key="4">
    <source>
        <dbReference type="ARBA" id="ARBA00022679"/>
    </source>
</evidence>
<dbReference type="PANTHER" id="PTHR27005:SF283">
    <property type="entry name" value="OS02G0633066 PROTEIN"/>
    <property type="match status" value="1"/>
</dbReference>
<evidence type="ECO:0000256" key="5">
    <source>
        <dbReference type="ARBA" id="ARBA00022692"/>
    </source>
</evidence>
<keyword evidence="10 14" id="KW-1133">Transmembrane helix</keyword>
<dbReference type="GO" id="GO:0005509">
    <property type="term" value="F:calcium ion binding"/>
    <property type="evidence" value="ECO:0007669"/>
    <property type="project" value="InterPro"/>
</dbReference>
<evidence type="ECO:0000259" key="16">
    <source>
        <dbReference type="PROSITE" id="PS50011"/>
    </source>
</evidence>
<dbReference type="PROSITE" id="PS00108">
    <property type="entry name" value="PROTEIN_KINASE_ST"/>
    <property type="match status" value="1"/>
</dbReference>
<organism evidence="17 18">
    <name type="scientific">Rhynchospora tenuis</name>
    <dbReference type="NCBI Taxonomy" id="198213"/>
    <lineage>
        <taxon>Eukaryota</taxon>
        <taxon>Viridiplantae</taxon>
        <taxon>Streptophyta</taxon>
        <taxon>Embryophyta</taxon>
        <taxon>Tracheophyta</taxon>
        <taxon>Spermatophyta</taxon>
        <taxon>Magnoliopsida</taxon>
        <taxon>Liliopsida</taxon>
        <taxon>Poales</taxon>
        <taxon>Cyperaceae</taxon>
        <taxon>Cyperoideae</taxon>
        <taxon>Rhynchosporeae</taxon>
        <taxon>Rhynchospora</taxon>
    </lineage>
</organism>
<name>A0AAD6EM79_9POAL</name>
<evidence type="ECO:0000256" key="11">
    <source>
        <dbReference type="ARBA" id="ARBA00023136"/>
    </source>
</evidence>
<dbReference type="PROSITE" id="PS00010">
    <property type="entry name" value="ASX_HYDROXYL"/>
    <property type="match status" value="1"/>
</dbReference>
<evidence type="ECO:0000256" key="13">
    <source>
        <dbReference type="PROSITE-ProRule" id="PRU10141"/>
    </source>
</evidence>
<dbReference type="FunFam" id="1.10.510.10:FF:000084">
    <property type="entry name" value="Wall-associated receptor kinase 2"/>
    <property type="match status" value="1"/>
</dbReference>
<dbReference type="PROSITE" id="PS50011">
    <property type="entry name" value="PROTEIN_KINASE_DOM"/>
    <property type="match status" value="1"/>
</dbReference>
<dbReference type="SMART" id="SM00220">
    <property type="entry name" value="S_TKc"/>
    <property type="match status" value="1"/>
</dbReference>
<evidence type="ECO:0000256" key="15">
    <source>
        <dbReference type="SAM" id="SignalP"/>
    </source>
</evidence>
<dbReference type="InterPro" id="IPR001881">
    <property type="entry name" value="EGF-like_Ca-bd_dom"/>
</dbReference>
<keyword evidence="5 14" id="KW-0812">Transmembrane</keyword>
<evidence type="ECO:0000256" key="14">
    <source>
        <dbReference type="SAM" id="Phobius"/>
    </source>
</evidence>
<feature type="transmembrane region" description="Helical" evidence="14">
    <location>
        <begin position="357"/>
        <end position="380"/>
    </location>
</feature>
<dbReference type="Gene3D" id="3.30.200.20">
    <property type="entry name" value="Phosphorylase Kinase, domain 1"/>
    <property type="match status" value="1"/>
</dbReference>
<protein>
    <recommendedName>
        <fullName evidence="16">Protein kinase domain-containing protein</fullName>
    </recommendedName>
</protein>
<evidence type="ECO:0000256" key="3">
    <source>
        <dbReference type="ARBA" id="ARBA00022536"/>
    </source>
</evidence>
<dbReference type="Pfam" id="PF07645">
    <property type="entry name" value="EGF_CA"/>
    <property type="match status" value="1"/>
</dbReference>
<evidence type="ECO:0000256" key="7">
    <source>
        <dbReference type="ARBA" id="ARBA00022741"/>
    </source>
</evidence>
<evidence type="ECO:0000256" key="12">
    <source>
        <dbReference type="ARBA" id="ARBA00023157"/>
    </source>
</evidence>
<dbReference type="EMBL" id="JAMRDG010000002">
    <property type="protein sequence ID" value="KAJ3689506.1"/>
    <property type="molecule type" value="Genomic_DNA"/>
</dbReference>
<dbReference type="InterPro" id="IPR000719">
    <property type="entry name" value="Prot_kinase_dom"/>
</dbReference>
<evidence type="ECO:0000313" key="18">
    <source>
        <dbReference type="Proteomes" id="UP001210211"/>
    </source>
</evidence>
<dbReference type="PROSITE" id="PS00107">
    <property type="entry name" value="PROTEIN_KINASE_ATP"/>
    <property type="match status" value="1"/>
</dbReference>
<dbReference type="SUPFAM" id="SSF56112">
    <property type="entry name" value="Protein kinase-like (PK-like)"/>
    <property type="match status" value="1"/>
</dbReference>
<keyword evidence="11 14" id="KW-0472">Membrane</keyword>
<keyword evidence="18" id="KW-1185">Reference proteome</keyword>